<protein>
    <recommendedName>
        <fullName evidence="4">DUF1264-domain-containing protein</fullName>
    </recommendedName>
</protein>
<name>A0A383URS7_BLUHO</name>
<comment type="similarity">
    <text evidence="1">Belongs to the OBAP family.</text>
</comment>
<reference evidence="2 3" key="1">
    <citation type="submission" date="2017-11" db="EMBL/GenBank/DDBJ databases">
        <authorList>
            <person name="Kracher B."/>
        </authorList>
    </citation>
    <scope>NUCLEOTIDE SEQUENCE [LARGE SCALE GENOMIC DNA]</scope>
    <source>
        <strain evidence="2 3">RACE1</strain>
    </source>
</reference>
<dbReference type="Proteomes" id="UP000275772">
    <property type="component" value="Unassembled WGS sequence"/>
</dbReference>
<dbReference type="PANTHER" id="PTHR31360">
    <property type="match status" value="1"/>
</dbReference>
<evidence type="ECO:0008006" key="4">
    <source>
        <dbReference type="Google" id="ProtNLM"/>
    </source>
</evidence>
<gene>
    <name evidence="2" type="ORF">BLGHR1_13270</name>
</gene>
<dbReference type="AlphaFoldDB" id="A0A383URS7"/>
<accession>A0A383URS7</accession>
<evidence type="ECO:0000256" key="1">
    <source>
        <dbReference type="ARBA" id="ARBA00009740"/>
    </source>
</evidence>
<dbReference type="VEuPathDB" id="FungiDB:BLGHR1_13270"/>
<dbReference type="EMBL" id="UNSH01000042">
    <property type="protein sequence ID" value="SZF02489.1"/>
    <property type="molecule type" value="Genomic_DNA"/>
</dbReference>
<dbReference type="Pfam" id="PF06884">
    <property type="entry name" value="DUF1264"/>
    <property type="match status" value="1"/>
</dbReference>
<proteinExistence type="inferred from homology"/>
<dbReference type="InterPro" id="IPR010686">
    <property type="entry name" value="OBAP-like"/>
</dbReference>
<sequence>MEIYLSPFCLYFFTQTTNQILHISSETTKGMDGETPKLKDQILETGASSTQSFEPVNSICAHLNAFHVYASNPSRHVEANHYCTHLSADLRQCLIYDTPKNPARLIGIEYMVPKAVYERLDVEERKLWHSHVYEVKSGMLIMPNAIVPETVWDTAETAEMKELVGLYGKTYHFWQVDRGDALPLGTPQLMMSFTADNQIPWETVRNRDERYGIKTEKKRDLRQRIESPEILDDADSCWKGR</sequence>
<organism evidence="2 3">
    <name type="scientific">Blumeria hordei</name>
    <name type="common">Barley powdery mildew</name>
    <name type="synonym">Blumeria graminis f. sp. hordei</name>
    <dbReference type="NCBI Taxonomy" id="2867405"/>
    <lineage>
        <taxon>Eukaryota</taxon>
        <taxon>Fungi</taxon>
        <taxon>Dikarya</taxon>
        <taxon>Ascomycota</taxon>
        <taxon>Pezizomycotina</taxon>
        <taxon>Leotiomycetes</taxon>
        <taxon>Erysiphales</taxon>
        <taxon>Erysiphaceae</taxon>
        <taxon>Blumeria</taxon>
    </lineage>
</organism>
<evidence type="ECO:0000313" key="3">
    <source>
        <dbReference type="Proteomes" id="UP000275772"/>
    </source>
</evidence>
<evidence type="ECO:0000313" key="2">
    <source>
        <dbReference type="EMBL" id="SZF02489.1"/>
    </source>
</evidence>
<dbReference type="PANTHER" id="PTHR31360:SF0">
    <property type="entry name" value="OIL BODY-ASSOCIATED PROTEIN 1B"/>
    <property type="match status" value="1"/>
</dbReference>